<dbReference type="Proteomes" id="UP001150062">
    <property type="component" value="Unassembled WGS sequence"/>
</dbReference>
<organism evidence="4 5">
    <name type="scientific">Anaeramoeba flamelloides</name>
    <dbReference type="NCBI Taxonomy" id="1746091"/>
    <lineage>
        <taxon>Eukaryota</taxon>
        <taxon>Metamonada</taxon>
        <taxon>Anaeramoebidae</taxon>
        <taxon>Anaeramoeba</taxon>
    </lineage>
</organism>
<keyword evidence="1" id="KW-0853">WD repeat</keyword>
<accession>A0ABQ8X4E3</accession>
<dbReference type="InterPro" id="IPR048720">
    <property type="entry name" value="PROPPIN"/>
</dbReference>
<keyword evidence="5" id="KW-1185">Reference proteome</keyword>
<evidence type="ECO:0000256" key="2">
    <source>
        <dbReference type="ARBA" id="ARBA00022737"/>
    </source>
</evidence>
<dbReference type="SMART" id="SM00320">
    <property type="entry name" value="WD40"/>
    <property type="match status" value="2"/>
</dbReference>
<evidence type="ECO:0000256" key="3">
    <source>
        <dbReference type="ARBA" id="ARBA00025740"/>
    </source>
</evidence>
<dbReference type="InterPro" id="IPR001680">
    <property type="entry name" value="WD40_rpt"/>
</dbReference>
<name>A0ABQ8X4E3_9EUKA</name>
<dbReference type="Gene3D" id="2.130.10.10">
    <property type="entry name" value="YVTN repeat-like/Quinoprotein amine dehydrogenase"/>
    <property type="match status" value="1"/>
</dbReference>
<comment type="similarity">
    <text evidence="3">Belongs to the WD repeat PROPPIN family.</text>
</comment>
<reference evidence="4" key="1">
    <citation type="submission" date="2022-08" db="EMBL/GenBank/DDBJ databases">
        <title>Novel sulfate-reducing endosymbionts in the free-living metamonad Anaeramoeba.</title>
        <authorList>
            <person name="Jerlstrom-Hultqvist J."/>
            <person name="Cepicka I."/>
            <person name="Gallot-Lavallee L."/>
            <person name="Salas-Leiva D."/>
            <person name="Curtis B.A."/>
            <person name="Zahonova K."/>
            <person name="Pipaliya S."/>
            <person name="Dacks J."/>
            <person name="Roger A.J."/>
        </authorList>
    </citation>
    <scope>NUCLEOTIDE SEQUENCE</scope>
    <source>
        <strain evidence="4">Schooner1</strain>
    </source>
</reference>
<dbReference type="InterPro" id="IPR015943">
    <property type="entry name" value="WD40/YVTN_repeat-like_dom_sf"/>
</dbReference>
<evidence type="ECO:0000313" key="5">
    <source>
        <dbReference type="Proteomes" id="UP001150062"/>
    </source>
</evidence>
<dbReference type="SUPFAM" id="SSF50978">
    <property type="entry name" value="WD40 repeat-like"/>
    <property type="match status" value="1"/>
</dbReference>
<sequence length="352" mass="40834">MSLKELAKQIVSISFNQDTTFFACVIKKGFRVFKCDQYAKHVERNFDKYRFGKVQLLYRSELMFFVGNGTKQFSKKQVFIWDDQKSKIIAELCFTSPVESLHVREDILLVVNQQQTQIINLKDLEPIKDYETYQNSKGIASVCGDPREKVFAILGKKKNCVRIIKYNTRNQPIFENEIESVHNHPLHVIQLNYNGSLLATTSDEGTRIRIFDVISKKKLFELRRGSSPAKIFNIAFNFNSTLVAVTSSSSTMHVFQITTENEQNTKKNKKKKKKKRSLFSSMVSPDAIESFARGRGLSKKYSVCGFNKEGYLFVVTVDGTFYKFYVDLENRKLVNKVFTEYLRHNQNFDEEI</sequence>
<proteinExistence type="inferred from homology"/>
<dbReference type="PANTHER" id="PTHR11227">
    <property type="entry name" value="WD-REPEAT PROTEIN INTERACTING WITH PHOSPHOINOSIDES WIPI -RELATED"/>
    <property type="match status" value="1"/>
</dbReference>
<protein>
    <submittedName>
        <fullName evidence="4">Wd-repeat protein interacting with phosphoinosides wipi -related</fullName>
    </submittedName>
</protein>
<dbReference type="Pfam" id="PF21032">
    <property type="entry name" value="PROPPIN"/>
    <property type="match status" value="1"/>
</dbReference>
<dbReference type="EMBL" id="JAOAOG010000336">
    <property type="protein sequence ID" value="KAJ6227437.1"/>
    <property type="molecule type" value="Genomic_DNA"/>
</dbReference>
<comment type="caution">
    <text evidence="4">The sequence shown here is derived from an EMBL/GenBank/DDBJ whole genome shotgun (WGS) entry which is preliminary data.</text>
</comment>
<keyword evidence="2" id="KW-0677">Repeat</keyword>
<evidence type="ECO:0000313" key="4">
    <source>
        <dbReference type="EMBL" id="KAJ6227437.1"/>
    </source>
</evidence>
<evidence type="ECO:0000256" key="1">
    <source>
        <dbReference type="ARBA" id="ARBA00022574"/>
    </source>
</evidence>
<gene>
    <name evidence="4" type="ORF">M0813_10020</name>
</gene>
<dbReference type="InterPro" id="IPR036322">
    <property type="entry name" value="WD40_repeat_dom_sf"/>
</dbReference>